<reference evidence="2 3" key="1">
    <citation type="submission" date="2023-09" db="EMBL/GenBank/DDBJ databases">
        <title>Genomes of two closely related lineages of the louse Polyplax serrata with different host specificities.</title>
        <authorList>
            <person name="Martinu J."/>
            <person name="Tarabai H."/>
            <person name="Stefka J."/>
            <person name="Hypsa V."/>
        </authorList>
    </citation>
    <scope>NUCLEOTIDE SEQUENCE [LARGE SCALE GENOMIC DNA]</scope>
    <source>
        <strain evidence="2">98ZLc_SE</strain>
    </source>
</reference>
<accession>A0ABR1AHS0</accession>
<protein>
    <submittedName>
        <fullName evidence="2">Uncharacterized protein</fullName>
    </submittedName>
</protein>
<comment type="caution">
    <text evidence="2">The sequence shown here is derived from an EMBL/GenBank/DDBJ whole genome shotgun (WGS) entry which is preliminary data.</text>
</comment>
<evidence type="ECO:0000313" key="2">
    <source>
        <dbReference type="EMBL" id="KAK6619916.1"/>
    </source>
</evidence>
<keyword evidence="3" id="KW-1185">Reference proteome</keyword>
<gene>
    <name evidence="2" type="ORF">RUM44_006316</name>
</gene>
<evidence type="ECO:0000256" key="1">
    <source>
        <dbReference type="SAM" id="Coils"/>
    </source>
</evidence>
<dbReference type="EMBL" id="JAWJWF010000048">
    <property type="protein sequence ID" value="KAK6619916.1"/>
    <property type="molecule type" value="Genomic_DNA"/>
</dbReference>
<organism evidence="2 3">
    <name type="scientific">Polyplax serrata</name>
    <name type="common">Common mouse louse</name>
    <dbReference type="NCBI Taxonomy" id="468196"/>
    <lineage>
        <taxon>Eukaryota</taxon>
        <taxon>Metazoa</taxon>
        <taxon>Ecdysozoa</taxon>
        <taxon>Arthropoda</taxon>
        <taxon>Hexapoda</taxon>
        <taxon>Insecta</taxon>
        <taxon>Pterygota</taxon>
        <taxon>Neoptera</taxon>
        <taxon>Paraneoptera</taxon>
        <taxon>Psocodea</taxon>
        <taxon>Troctomorpha</taxon>
        <taxon>Phthiraptera</taxon>
        <taxon>Anoplura</taxon>
        <taxon>Polyplacidae</taxon>
        <taxon>Polyplax</taxon>
    </lineage>
</organism>
<evidence type="ECO:0000313" key="3">
    <source>
        <dbReference type="Proteomes" id="UP001359485"/>
    </source>
</evidence>
<sequence length="156" mass="17482">MCDKSVDSPAIMAINDTGENLNSLNLSHEEKDIIIRQLSQEVEDLKHLNKELSSERDSLLCEVSKLKFELEMSDLKRLNDESTDQSMIMMSCQGSPIVLFWDPLISLIPWVHGFLQGPQHISSSVLNGALEAGGLFNSLASYSHFRSLASVNIRKY</sequence>
<feature type="coiled-coil region" evidence="1">
    <location>
        <begin position="35"/>
        <end position="62"/>
    </location>
</feature>
<dbReference type="Proteomes" id="UP001359485">
    <property type="component" value="Unassembled WGS sequence"/>
</dbReference>
<proteinExistence type="predicted"/>
<keyword evidence="1" id="KW-0175">Coiled coil</keyword>
<name>A0ABR1AHS0_POLSC</name>